<dbReference type="InterPro" id="IPR000835">
    <property type="entry name" value="HTH_MarR-typ"/>
</dbReference>
<gene>
    <name evidence="3" type="ORF">GCM10009768_06630</name>
</gene>
<name>A0ABP4XIW5_9MICO</name>
<dbReference type="PANTHER" id="PTHR33164">
    <property type="entry name" value="TRANSCRIPTIONAL REGULATOR, MARR FAMILY"/>
    <property type="match status" value="1"/>
</dbReference>
<dbReference type="SMART" id="SM00347">
    <property type="entry name" value="HTH_MARR"/>
    <property type="match status" value="1"/>
</dbReference>
<comment type="caution">
    <text evidence="3">The sequence shown here is derived from an EMBL/GenBank/DDBJ whole genome shotgun (WGS) entry which is preliminary data.</text>
</comment>
<dbReference type="InterPro" id="IPR036390">
    <property type="entry name" value="WH_DNA-bd_sf"/>
</dbReference>
<feature type="region of interest" description="Disordered" evidence="1">
    <location>
        <begin position="1"/>
        <end position="24"/>
    </location>
</feature>
<dbReference type="EMBL" id="BAAAOB010000001">
    <property type="protein sequence ID" value="GAA1780402.1"/>
    <property type="molecule type" value="Genomic_DNA"/>
</dbReference>
<dbReference type="InterPro" id="IPR036388">
    <property type="entry name" value="WH-like_DNA-bd_sf"/>
</dbReference>
<evidence type="ECO:0000313" key="3">
    <source>
        <dbReference type="EMBL" id="GAA1780402.1"/>
    </source>
</evidence>
<dbReference type="PANTHER" id="PTHR33164:SF57">
    <property type="entry name" value="MARR-FAMILY TRANSCRIPTIONAL REGULATOR"/>
    <property type="match status" value="1"/>
</dbReference>
<protein>
    <recommendedName>
        <fullName evidence="2">HTH marR-type domain-containing protein</fullName>
    </recommendedName>
</protein>
<dbReference type="InterPro" id="IPR011991">
    <property type="entry name" value="ArsR-like_HTH"/>
</dbReference>
<dbReference type="InterPro" id="IPR039422">
    <property type="entry name" value="MarR/SlyA-like"/>
</dbReference>
<sequence>MQDQRDADEVAGDGATPEGVAPGGIDGGVLDSRIAEIIAEFSEVFAYARTRWARFAEEVHPELKGVGMIVLQFIVKKGPVTATRIAQMLDMDKAMVSRQVSKLRDLGMIDAEPAPEDRRVVLLTASTSAVELLDGLRDRWAHGYHERFRGWTLEELEVMRDGLHRFNATADLSMPDGPAARCVREQGETAGAEAS</sequence>
<dbReference type="SUPFAM" id="SSF46785">
    <property type="entry name" value="Winged helix' DNA-binding domain"/>
    <property type="match status" value="1"/>
</dbReference>
<feature type="domain" description="HTH marR-type" evidence="2">
    <location>
        <begin position="31"/>
        <end position="168"/>
    </location>
</feature>
<keyword evidence="4" id="KW-1185">Reference proteome</keyword>
<evidence type="ECO:0000313" key="4">
    <source>
        <dbReference type="Proteomes" id="UP001500851"/>
    </source>
</evidence>
<dbReference type="PROSITE" id="PS50995">
    <property type="entry name" value="HTH_MARR_2"/>
    <property type="match status" value="1"/>
</dbReference>
<organism evidence="3 4">
    <name type="scientific">Leucobacter iarius</name>
    <dbReference type="NCBI Taxonomy" id="333963"/>
    <lineage>
        <taxon>Bacteria</taxon>
        <taxon>Bacillati</taxon>
        <taxon>Actinomycetota</taxon>
        <taxon>Actinomycetes</taxon>
        <taxon>Micrococcales</taxon>
        <taxon>Microbacteriaceae</taxon>
        <taxon>Leucobacter</taxon>
    </lineage>
</organism>
<evidence type="ECO:0000256" key="1">
    <source>
        <dbReference type="SAM" id="MobiDB-lite"/>
    </source>
</evidence>
<evidence type="ECO:0000259" key="2">
    <source>
        <dbReference type="PROSITE" id="PS50995"/>
    </source>
</evidence>
<reference evidence="4" key="1">
    <citation type="journal article" date="2019" name="Int. J. Syst. Evol. Microbiol.">
        <title>The Global Catalogue of Microorganisms (GCM) 10K type strain sequencing project: providing services to taxonomists for standard genome sequencing and annotation.</title>
        <authorList>
            <consortium name="The Broad Institute Genomics Platform"/>
            <consortium name="The Broad Institute Genome Sequencing Center for Infectious Disease"/>
            <person name="Wu L."/>
            <person name="Ma J."/>
        </authorList>
    </citation>
    <scope>NUCLEOTIDE SEQUENCE [LARGE SCALE GENOMIC DNA]</scope>
    <source>
        <strain evidence="4">JCM 14736</strain>
    </source>
</reference>
<dbReference type="RefSeq" id="WP_344029269.1">
    <property type="nucleotide sequence ID" value="NZ_BAAAOB010000001.1"/>
</dbReference>
<dbReference type="Proteomes" id="UP001500851">
    <property type="component" value="Unassembled WGS sequence"/>
</dbReference>
<dbReference type="Gene3D" id="1.10.10.10">
    <property type="entry name" value="Winged helix-like DNA-binding domain superfamily/Winged helix DNA-binding domain"/>
    <property type="match status" value="1"/>
</dbReference>
<dbReference type="Pfam" id="PF12802">
    <property type="entry name" value="MarR_2"/>
    <property type="match status" value="1"/>
</dbReference>
<accession>A0ABP4XIW5</accession>
<proteinExistence type="predicted"/>
<dbReference type="CDD" id="cd00090">
    <property type="entry name" value="HTH_ARSR"/>
    <property type="match status" value="1"/>
</dbReference>